<keyword evidence="2" id="KW-0288">FMN</keyword>
<protein>
    <submittedName>
        <fullName evidence="4">Flavodoxin family protein</fullName>
    </submittedName>
</protein>
<organism evidence="4 5">
    <name type="scientific">Oceanirhabdus seepicola</name>
    <dbReference type="NCBI Taxonomy" id="2828781"/>
    <lineage>
        <taxon>Bacteria</taxon>
        <taxon>Bacillati</taxon>
        <taxon>Bacillota</taxon>
        <taxon>Clostridia</taxon>
        <taxon>Eubacteriales</taxon>
        <taxon>Clostridiaceae</taxon>
        <taxon>Oceanirhabdus</taxon>
    </lineage>
</organism>
<dbReference type="PANTHER" id="PTHR43278">
    <property type="entry name" value="NAD(P)H-DEPENDENT FMN-CONTAINING OXIDOREDUCTASE YWQN-RELATED"/>
    <property type="match status" value="1"/>
</dbReference>
<evidence type="ECO:0000313" key="4">
    <source>
        <dbReference type="EMBL" id="MCM1990629.1"/>
    </source>
</evidence>
<dbReference type="EMBL" id="JAGSOJ010000002">
    <property type="protein sequence ID" value="MCM1990629.1"/>
    <property type="molecule type" value="Genomic_DNA"/>
</dbReference>
<dbReference type="AlphaFoldDB" id="A0A9J6P484"/>
<keyword evidence="5" id="KW-1185">Reference proteome</keyword>
<dbReference type="InterPro" id="IPR029039">
    <property type="entry name" value="Flavoprotein-like_sf"/>
</dbReference>
<dbReference type="PANTHER" id="PTHR43278:SF1">
    <property type="entry name" value="IRON-SULFUR FLAVOPROTEIN MJ1083"/>
    <property type="match status" value="1"/>
</dbReference>
<dbReference type="InterPro" id="IPR051796">
    <property type="entry name" value="ISF_SsuE-like"/>
</dbReference>
<name>A0A9J6P484_9CLOT</name>
<dbReference type="InterPro" id="IPR005025">
    <property type="entry name" value="FMN_Rdtase-like_dom"/>
</dbReference>
<dbReference type="SUPFAM" id="SSF52218">
    <property type="entry name" value="Flavoproteins"/>
    <property type="match status" value="1"/>
</dbReference>
<proteinExistence type="predicted"/>
<dbReference type="Pfam" id="PF03358">
    <property type="entry name" value="FMN_red"/>
    <property type="match status" value="1"/>
</dbReference>
<dbReference type="Proteomes" id="UP001056429">
    <property type="component" value="Unassembled WGS sequence"/>
</dbReference>
<comment type="caution">
    <text evidence="4">The sequence shown here is derived from an EMBL/GenBank/DDBJ whole genome shotgun (WGS) entry which is preliminary data.</text>
</comment>
<keyword evidence="1" id="KW-0285">Flavoprotein</keyword>
<gene>
    <name evidence="4" type="ORF">KDK92_12925</name>
</gene>
<evidence type="ECO:0000256" key="2">
    <source>
        <dbReference type="ARBA" id="ARBA00022643"/>
    </source>
</evidence>
<evidence type="ECO:0000313" key="5">
    <source>
        <dbReference type="Proteomes" id="UP001056429"/>
    </source>
</evidence>
<dbReference type="Gene3D" id="3.40.50.360">
    <property type="match status" value="1"/>
</dbReference>
<feature type="domain" description="NADPH-dependent FMN reductase-like" evidence="3">
    <location>
        <begin position="1"/>
        <end position="112"/>
    </location>
</feature>
<reference evidence="4" key="2">
    <citation type="submission" date="2021-04" db="EMBL/GenBank/DDBJ databases">
        <authorList>
            <person name="Dong X."/>
        </authorList>
    </citation>
    <scope>NUCLEOTIDE SEQUENCE</scope>
    <source>
        <strain evidence="4">ZWT</strain>
    </source>
</reference>
<evidence type="ECO:0000256" key="1">
    <source>
        <dbReference type="ARBA" id="ARBA00022630"/>
    </source>
</evidence>
<sequence length="185" mass="21400">MNTLILFASPNKKGRTNMLLEEYLRNAKIEGEIVNLYESNISPCIDCGFCSSKKGECSIKDDMTDLYDKLQKFENIVIASPMYFGMFPAPLKALIDRTQVLWCKKYVFNDKIEVKRNGIMVITAGNEWGGMLEPMTKVGKYFYNTIGCELKDIVFIPNTDNEKIHELHREIKEEAIRKGEKFRDY</sequence>
<dbReference type="GO" id="GO:0016491">
    <property type="term" value="F:oxidoreductase activity"/>
    <property type="evidence" value="ECO:0007669"/>
    <property type="project" value="InterPro"/>
</dbReference>
<evidence type="ECO:0000259" key="3">
    <source>
        <dbReference type="Pfam" id="PF03358"/>
    </source>
</evidence>
<accession>A0A9J6P484</accession>
<reference evidence="4" key="1">
    <citation type="journal article" date="2021" name="mSystems">
        <title>Bacteria and Archaea Synergistically Convert Glycine Betaine to Biogenic Methane in the Formosa Cold Seep of the South China Sea.</title>
        <authorList>
            <person name="Li L."/>
            <person name="Zhang W."/>
            <person name="Zhang S."/>
            <person name="Song L."/>
            <person name="Sun Q."/>
            <person name="Zhang H."/>
            <person name="Xiang H."/>
            <person name="Dong X."/>
        </authorList>
    </citation>
    <scope>NUCLEOTIDE SEQUENCE</scope>
    <source>
        <strain evidence="4">ZWT</strain>
    </source>
</reference>
<dbReference type="RefSeq" id="WP_250859707.1">
    <property type="nucleotide sequence ID" value="NZ_JAGSOJ010000002.1"/>
</dbReference>